<dbReference type="SUPFAM" id="SSF54593">
    <property type="entry name" value="Glyoxalase/Bleomycin resistance protein/Dihydroxybiphenyl dioxygenase"/>
    <property type="match status" value="2"/>
</dbReference>
<dbReference type="InterPro" id="IPR004360">
    <property type="entry name" value="Glyas_Fos-R_dOase_dom"/>
</dbReference>
<dbReference type="Pfam" id="PF00903">
    <property type="entry name" value="Glyoxalase"/>
    <property type="match status" value="1"/>
</dbReference>
<evidence type="ECO:0000256" key="7">
    <source>
        <dbReference type="ARBA" id="ARBA00023002"/>
    </source>
</evidence>
<dbReference type="PROSITE" id="PS00082">
    <property type="entry name" value="EXTRADIOL_DIOXYGENAS"/>
    <property type="match status" value="1"/>
</dbReference>
<evidence type="ECO:0000313" key="11">
    <source>
        <dbReference type="EMBL" id="BAU73315.1"/>
    </source>
</evidence>
<keyword evidence="13" id="KW-1185">Reference proteome</keyword>
<evidence type="ECO:0000256" key="1">
    <source>
        <dbReference type="ARBA" id="ARBA00001954"/>
    </source>
</evidence>
<feature type="domain" description="VOC" evidence="10">
    <location>
        <begin position="143"/>
        <end position="264"/>
    </location>
</feature>
<evidence type="ECO:0000256" key="4">
    <source>
        <dbReference type="ARBA" id="ARBA00022737"/>
    </source>
</evidence>
<dbReference type="PROSITE" id="PS51819">
    <property type="entry name" value="VOC"/>
    <property type="match status" value="2"/>
</dbReference>
<dbReference type="InterPro" id="IPR029068">
    <property type="entry name" value="Glyas_Bleomycin-R_OHBP_Dase"/>
</dbReference>
<reference evidence="13" key="1">
    <citation type="submission" date="2015-05" db="EMBL/GenBank/DDBJ databases">
        <title>Draft genome sequencing of a biphenyl-degrading bacterium, Pseudomonas balearica KF707 (=NBRC110670).</title>
        <authorList>
            <person name="Kimura N."/>
            <person name="Hirose J."/>
            <person name="Watanabe T."/>
            <person name="Suenaga H."/>
            <person name="Fujihara H."/>
            <person name="Noguchi M."/>
            <person name="Hashimoto M."/>
            <person name="Shimodaira J."/>
            <person name="Tsuchikane K."/>
            <person name="Hosoyama A."/>
            <person name="Yamazoe A."/>
            <person name="Fujita N."/>
            <person name="Furukawa K."/>
        </authorList>
    </citation>
    <scope>NUCLEOTIDE SEQUENCE [LARGE SCALE GENOMIC DNA]</scope>
    <source>
        <strain evidence="13">DSM 10086 / NBRC 110670 / KF707</strain>
    </source>
</reference>
<accession>A0A6F8PBQ4</accession>
<name>A0A6F8PBQ4_METFU</name>
<evidence type="ECO:0000313" key="12">
    <source>
        <dbReference type="EMBL" id="BBJ01676.1"/>
    </source>
</evidence>
<dbReference type="InterPro" id="IPR017626">
    <property type="entry name" value="DiOHbiphenyl_dOase"/>
</dbReference>
<dbReference type="InterPro" id="IPR000486">
    <property type="entry name" value="Xdiol_ring_cleave_dOase_1/2"/>
</dbReference>
<dbReference type="EMBL" id="LC469610">
    <property type="protein sequence ID" value="BBJ01676.1"/>
    <property type="molecule type" value="Genomic_DNA"/>
</dbReference>
<dbReference type="AlphaFoldDB" id="A0A6F8PBQ4"/>
<evidence type="ECO:0000256" key="5">
    <source>
        <dbReference type="ARBA" id="ARBA00022797"/>
    </source>
</evidence>
<dbReference type="GO" id="GO:0018583">
    <property type="term" value="F:biphenyl-2,3-diol 1,2-dioxygenase activity"/>
    <property type="evidence" value="ECO:0007669"/>
    <property type="project" value="UniProtKB-EC"/>
</dbReference>
<dbReference type="OrthoDB" id="9803142at2"/>
<dbReference type="EMBL" id="AP014862">
    <property type="protein sequence ID" value="BAU73315.1"/>
    <property type="molecule type" value="Genomic_DNA"/>
</dbReference>
<evidence type="ECO:0000259" key="10">
    <source>
        <dbReference type="PROSITE" id="PS51819"/>
    </source>
</evidence>
<dbReference type="GO" id="GO:0042178">
    <property type="term" value="P:xenobiotic catabolic process"/>
    <property type="evidence" value="ECO:0007669"/>
    <property type="project" value="InterPro"/>
</dbReference>
<evidence type="ECO:0000256" key="8">
    <source>
        <dbReference type="ARBA" id="ARBA00023004"/>
    </source>
</evidence>
<dbReference type="Gene3D" id="3.10.180.10">
    <property type="entry name" value="2,3-Dihydroxybiphenyl 1,2-Dioxygenase, domain 1"/>
    <property type="match status" value="2"/>
</dbReference>
<evidence type="ECO:0000256" key="2">
    <source>
        <dbReference type="ARBA" id="ARBA00008784"/>
    </source>
</evidence>
<reference evidence="12" key="3">
    <citation type="journal article" date="2019" name="Genes (Basel)">
        <title>Biphenyl/PCB Degrading bph Genes of Ten Bacterial Strains Isolated from Biphenyl-Contaminated Soil in Kitakyushu, Japan: Comparative and Dynamic Features as Integrative Conjugative Elements (ICEs).</title>
        <authorList>
            <person name="Hirose J."/>
            <person name="Fujihara H."/>
            <person name="Watanabe T."/>
            <person name="Kimura N."/>
            <person name="Suenaga H."/>
            <person name="Futagami T."/>
            <person name="Goto M."/>
            <person name="Suyama A."/>
            <person name="Furukawa K."/>
        </authorList>
    </citation>
    <scope>NUCLEOTIDE SEQUENCE</scope>
    <source>
        <strain evidence="12">KF707</strain>
    </source>
</reference>
<comment type="cofactor">
    <cofactor evidence="1 9">
        <name>Fe(2+)</name>
        <dbReference type="ChEBI" id="CHEBI:29033"/>
    </cofactor>
</comment>
<keyword evidence="7 9" id="KW-0560">Oxidoreductase</keyword>
<dbReference type="CDD" id="cd07252">
    <property type="entry name" value="BphC1-RGP6_N_like"/>
    <property type="match status" value="1"/>
</dbReference>
<evidence type="ECO:0000256" key="9">
    <source>
        <dbReference type="RuleBase" id="RU000683"/>
    </source>
</evidence>
<dbReference type="NCBIfam" id="TIGR03213">
    <property type="entry name" value="23dbph12diox"/>
    <property type="match status" value="1"/>
</dbReference>
<dbReference type="RefSeq" id="WP_029380758.1">
    <property type="nucleotide sequence ID" value="NZ_AJMR01000119.1"/>
</dbReference>
<sequence>MSIRSLGYMGFAVSDVAAWRSFLTQKLGLMEAGTTDNGDLFRIDSRAWRIAVQQGEVDDLAFAGYEVADAAGLAQMADKLKQAGIAVTTGDASLARRRGVTGLITFADPFGLPLEIYYGASEVFEKPFLPGAAVSGFLTGEQGLGHFVRCVPDSDKALAFYTDVLGFQLSDVIDMKMGPDVTVPVYFLHCNERHHTLAIAAFPLPKRIHHFMLEVASLDDVGFAFDRVDADGLITSTLGRHTNDHMVSFYASTPSGVEVEYGWSARTVDRSWVVVRHDSPSMWGHKSVRDKAAARNKA</sequence>
<protein>
    <submittedName>
        <fullName evidence="12">2,3-dihydroxybiphenyl 1,2-dioxygenase</fullName>
        <ecNumber evidence="12">1.13.11.39</ecNumber>
    </submittedName>
</protein>
<comment type="similarity">
    <text evidence="2 9">Belongs to the extradiol ring-cleavage dioxygenase family.</text>
</comment>
<evidence type="ECO:0000313" key="13">
    <source>
        <dbReference type="Proteomes" id="UP000218554"/>
    </source>
</evidence>
<reference evidence="11 13" key="2">
    <citation type="journal article" date="2017" name="Int. J. Syst. Evol. Microbiol.">
        <title>Pseudomonas furukawaii sp. nov., a polychlorinated biphenyl-degrading bacterium isolated from biphenyl-contaminated soil in Japan.</title>
        <authorList>
            <person name="Kimura N."/>
            <person name="Watanabe T."/>
            <person name="Suenaga H."/>
            <person name="Fujihara H."/>
            <person name="Futagami T."/>
            <person name="Goto M."/>
            <person name="Hanada S."/>
            <person name="Hirose J."/>
        </authorList>
    </citation>
    <scope>NUCLEOTIDE SEQUENCE [LARGE SCALE GENOMIC DNA]</scope>
    <source>
        <strain evidence="13">DSM 10086 / NBRC 110670 / KF707</strain>
        <strain evidence="11">KF707</strain>
    </source>
</reference>
<evidence type="ECO:0000256" key="3">
    <source>
        <dbReference type="ARBA" id="ARBA00022723"/>
    </source>
</evidence>
<organism evidence="12">
    <name type="scientific">Metapseudomonas furukawaii</name>
    <name type="common">Pseudomonas furukawaii</name>
    <dbReference type="NCBI Taxonomy" id="1149133"/>
    <lineage>
        <taxon>Bacteria</taxon>
        <taxon>Pseudomonadati</taxon>
        <taxon>Pseudomonadota</taxon>
        <taxon>Gammaproteobacteria</taxon>
        <taxon>Pseudomonadales</taxon>
        <taxon>Pseudomonadaceae</taxon>
        <taxon>Metapseudomonas</taxon>
    </lineage>
</organism>
<feature type="domain" description="VOC" evidence="10">
    <location>
        <begin position="5"/>
        <end position="119"/>
    </location>
</feature>
<dbReference type="Pfam" id="PF22632">
    <property type="entry name" value="BphC_D1"/>
    <property type="match status" value="1"/>
</dbReference>
<keyword evidence="8 9" id="KW-0408">Iron</keyword>
<keyword evidence="6 9" id="KW-0223">Dioxygenase</keyword>
<keyword evidence="3" id="KW-0479">Metal-binding</keyword>
<dbReference type="SMR" id="A0A6F8PBQ4"/>
<gene>
    <name evidence="12" type="primary">bphC</name>
    <name evidence="11" type="ORF">KF707C_16270</name>
</gene>
<keyword evidence="5 9" id="KW-0058">Aromatic hydrocarbons catabolism</keyword>
<evidence type="ECO:0000256" key="6">
    <source>
        <dbReference type="ARBA" id="ARBA00022964"/>
    </source>
</evidence>
<dbReference type="CDD" id="cd07237">
    <property type="entry name" value="BphC1-RGP6_C_like"/>
    <property type="match status" value="1"/>
</dbReference>
<dbReference type="InterPro" id="IPR037523">
    <property type="entry name" value="VOC_core"/>
</dbReference>
<dbReference type="KEGG" id="pfuw:KF707C_16270"/>
<proteinExistence type="inferred from homology"/>
<dbReference type="EC" id="1.13.11.39" evidence="12"/>
<dbReference type="GO" id="GO:0008198">
    <property type="term" value="F:ferrous iron binding"/>
    <property type="evidence" value="ECO:0007669"/>
    <property type="project" value="InterPro"/>
</dbReference>
<dbReference type="Proteomes" id="UP000218554">
    <property type="component" value="Chromosome"/>
</dbReference>
<keyword evidence="4" id="KW-0677">Repeat</keyword>